<proteinExistence type="predicted"/>
<gene>
    <name evidence="2" type="ORF">BAZSYMA_ACONTIG04075_0</name>
</gene>
<dbReference type="OrthoDB" id="6174090at2"/>
<dbReference type="RefSeq" id="WP_090718463.1">
    <property type="nucleotide sequence ID" value="NZ_CDSC02000498.1"/>
</dbReference>
<accession>A0A1H6N4L0</accession>
<dbReference type="SUPFAM" id="SSF53098">
    <property type="entry name" value="Ribonuclease H-like"/>
    <property type="match status" value="1"/>
</dbReference>
<dbReference type="Pfam" id="PF13333">
    <property type="entry name" value="rve_2"/>
    <property type="match status" value="1"/>
</dbReference>
<evidence type="ECO:0000313" key="3">
    <source>
        <dbReference type="Proteomes" id="UP000198988"/>
    </source>
</evidence>
<sequence>MNGKGCICIERFWRSAKCERIYLNEYQSIRELMTDVDDYIEFYNHRRFHEILAYNPPWMCTKKV</sequence>
<dbReference type="EMBL" id="CDSC02000498">
    <property type="protein sequence ID" value="SEI05099.1"/>
    <property type="molecule type" value="Genomic_DNA"/>
</dbReference>
<dbReference type="InterPro" id="IPR012337">
    <property type="entry name" value="RNaseH-like_sf"/>
</dbReference>
<dbReference type="GO" id="GO:0015074">
    <property type="term" value="P:DNA integration"/>
    <property type="evidence" value="ECO:0007669"/>
    <property type="project" value="InterPro"/>
</dbReference>
<feature type="domain" description="Integrase catalytic" evidence="1">
    <location>
        <begin position="10"/>
        <end position="50"/>
    </location>
</feature>
<evidence type="ECO:0000313" key="2">
    <source>
        <dbReference type="EMBL" id="SEI05099.1"/>
    </source>
</evidence>
<reference evidence="3" key="1">
    <citation type="submission" date="2016-06" db="EMBL/GenBank/DDBJ databases">
        <authorList>
            <person name="Petersen J."/>
            <person name="Sayavedra L."/>
        </authorList>
    </citation>
    <scope>NUCLEOTIDE SEQUENCE [LARGE SCALE GENOMIC DNA]</scope>
    <source>
        <strain evidence="3">BazSymA</strain>
    </source>
</reference>
<dbReference type="InterPro" id="IPR001584">
    <property type="entry name" value="Integrase_cat-core"/>
</dbReference>
<dbReference type="AlphaFoldDB" id="A0A1H6N4L0"/>
<organism evidence="2 3">
    <name type="scientific">Bathymodiolus azoricus thioautotrophic gill symbiont</name>
    <dbReference type="NCBI Taxonomy" id="235205"/>
    <lineage>
        <taxon>Bacteria</taxon>
        <taxon>Pseudomonadati</taxon>
        <taxon>Pseudomonadota</taxon>
        <taxon>Gammaproteobacteria</taxon>
        <taxon>sulfur-oxidizing symbionts</taxon>
    </lineage>
</organism>
<evidence type="ECO:0000259" key="1">
    <source>
        <dbReference type="Pfam" id="PF13333"/>
    </source>
</evidence>
<dbReference type="Proteomes" id="UP000198988">
    <property type="component" value="Unassembled WGS sequence"/>
</dbReference>
<name>A0A1H6N4L0_9GAMM</name>
<protein>
    <submittedName>
        <fullName evidence="2">[similarity to] integrase catalytic subunit</fullName>
    </submittedName>
</protein>